<organism evidence="1 2">
    <name type="scientific">Gulo gulo</name>
    <name type="common">Wolverine</name>
    <name type="synonym">Gluton</name>
    <dbReference type="NCBI Taxonomy" id="48420"/>
    <lineage>
        <taxon>Eukaryota</taxon>
        <taxon>Metazoa</taxon>
        <taxon>Chordata</taxon>
        <taxon>Craniata</taxon>
        <taxon>Vertebrata</taxon>
        <taxon>Euteleostomi</taxon>
        <taxon>Mammalia</taxon>
        <taxon>Eutheria</taxon>
        <taxon>Laurasiatheria</taxon>
        <taxon>Carnivora</taxon>
        <taxon>Caniformia</taxon>
        <taxon>Musteloidea</taxon>
        <taxon>Mustelidae</taxon>
        <taxon>Guloninae</taxon>
        <taxon>Gulo</taxon>
    </lineage>
</organism>
<comment type="caution">
    <text evidence="1">The sequence shown here is derived from an EMBL/GenBank/DDBJ whole genome shotgun (WGS) entry which is preliminary data.</text>
</comment>
<dbReference type="EMBL" id="CYRY02003004">
    <property type="protein sequence ID" value="VCW67695.1"/>
    <property type="molecule type" value="Genomic_DNA"/>
</dbReference>
<dbReference type="Proteomes" id="UP000269945">
    <property type="component" value="Unassembled WGS sequence"/>
</dbReference>
<reference evidence="1 2" key="1">
    <citation type="submission" date="2018-10" db="EMBL/GenBank/DDBJ databases">
        <authorList>
            <person name="Ekblom R."/>
            <person name="Jareborg N."/>
        </authorList>
    </citation>
    <scope>NUCLEOTIDE SEQUENCE [LARGE SCALE GENOMIC DNA]</scope>
    <source>
        <tissue evidence="1">Muscle</tissue>
    </source>
</reference>
<sequence length="31" mass="3592">MSPPWRATPPKIKCFWQVHLCRMKPLGARVG</sequence>
<evidence type="ECO:0000313" key="1">
    <source>
        <dbReference type="EMBL" id="VCW67695.1"/>
    </source>
</evidence>
<protein>
    <submittedName>
        <fullName evidence="1">Uncharacterized protein</fullName>
    </submittedName>
</protein>
<proteinExistence type="predicted"/>
<name>A0A9X9LGH4_GULGU</name>
<keyword evidence="2" id="KW-1185">Reference proteome</keyword>
<evidence type="ECO:0000313" key="2">
    <source>
        <dbReference type="Proteomes" id="UP000269945"/>
    </source>
</evidence>
<gene>
    <name evidence="1" type="ORF">BN2614_LOCUS1</name>
</gene>
<dbReference type="AlphaFoldDB" id="A0A9X9LGH4"/>
<accession>A0A9X9LGH4</accession>